<dbReference type="Pfam" id="PF00300">
    <property type="entry name" value="His_Phos_1"/>
    <property type="match status" value="1"/>
</dbReference>
<dbReference type="EMBL" id="JAEQNE010000003">
    <property type="protein sequence ID" value="MBL0392143.1"/>
    <property type="molecule type" value="Genomic_DNA"/>
</dbReference>
<protein>
    <submittedName>
        <fullName evidence="1">Histidine phosphatase family protein</fullName>
    </submittedName>
</protein>
<comment type="caution">
    <text evidence="1">The sequence shown here is derived from an EMBL/GenBank/DDBJ whole genome shotgun (WGS) entry which is preliminary data.</text>
</comment>
<evidence type="ECO:0000313" key="1">
    <source>
        <dbReference type="EMBL" id="MBL0392143.1"/>
    </source>
</evidence>
<dbReference type="AlphaFoldDB" id="A0A936Z054"/>
<dbReference type="RefSeq" id="WP_201674789.1">
    <property type="nucleotide sequence ID" value="NZ_JAEQNE010000003.1"/>
</dbReference>
<dbReference type="Proteomes" id="UP000599109">
    <property type="component" value="Unassembled WGS sequence"/>
</dbReference>
<gene>
    <name evidence="1" type="ORF">JJ685_13470</name>
</gene>
<dbReference type="SUPFAM" id="SSF53254">
    <property type="entry name" value="Phosphoglycerate mutase-like"/>
    <property type="match status" value="1"/>
</dbReference>
<reference evidence="1 2" key="1">
    <citation type="journal article" date="2017" name="Int. J. Syst. Evol. Microbiol.">
        <title>Ramlibacter monticola sp. nov., isolated from forest soil.</title>
        <authorList>
            <person name="Chaudhary D.K."/>
            <person name="Kim J."/>
        </authorList>
    </citation>
    <scope>NUCLEOTIDE SEQUENCE [LARGE SCALE GENOMIC DNA]</scope>
    <source>
        <strain evidence="1 2">KACC 19175</strain>
    </source>
</reference>
<organism evidence="1 2">
    <name type="scientific">Ramlibacter monticola</name>
    <dbReference type="NCBI Taxonomy" id="1926872"/>
    <lineage>
        <taxon>Bacteria</taxon>
        <taxon>Pseudomonadati</taxon>
        <taxon>Pseudomonadota</taxon>
        <taxon>Betaproteobacteria</taxon>
        <taxon>Burkholderiales</taxon>
        <taxon>Comamonadaceae</taxon>
        <taxon>Ramlibacter</taxon>
    </lineage>
</organism>
<evidence type="ECO:0000313" key="2">
    <source>
        <dbReference type="Proteomes" id="UP000599109"/>
    </source>
</evidence>
<dbReference type="InterPro" id="IPR029033">
    <property type="entry name" value="His_PPase_superfam"/>
</dbReference>
<accession>A0A936Z054</accession>
<keyword evidence="2" id="KW-1185">Reference proteome</keyword>
<name>A0A936Z054_9BURK</name>
<proteinExistence type="predicted"/>
<dbReference type="SMART" id="SM00855">
    <property type="entry name" value="PGAM"/>
    <property type="match status" value="1"/>
</dbReference>
<dbReference type="InterPro" id="IPR013078">
    <property type="entry name" value="His_Pase_superF_clade-1"/>
</dbReference>
<dbReference type="Gene3D" id="3.40.50.1240">
    <property type="entry name" value="Phosphoglycerate mutase-like"/>
    <property type="match status" value="1"/>
</dbReference>
<sequence>MDLILWRHAEAEDERDGLPDLKRALTKRGEKQAAKVGACLKRELPDDTLVLSSPAVRCVQTADALGRKYQVREALQPGAKAQDLLDAAQWPSAKQPVMIVGHQPVLGQVVARLLRMESGECALRKAGVWWLRAREREDGQEIVVWAMLPPELAS</sequence>
<dbReference type="CDD" id="cd07067">
    <property type="entry name" value="HP_PGM_like"/>
    <property type="match status" value="1"/>
</dbReference>